<keyword evidence="1" id="KW-0472">Membrane</keyword>
<dbReference type="PATRIC" id="fig|1423724.4.peg.161"/>
<keyword evidence="1" id="KW-1133">Transmembrane helix</keyword>
<keyword evidence="3" id="KW-1185">Reference proteome</keyword>
<name>A0A0R1TV46_9LACO</name>
<gene>
    <name evidence="2" type="ORF">FC32_GL000153</name>
</gene>
<dbReference type="Proteomes" id="UP000051324">
    <property type="component" value="Unassembled WGS sequence"/>
</dbReference>
<evidence type="ECO:0000256" key="1">
    <source>
        <dbReference type="SAM" id="Phobius"/>
    </source>
</evidence>
<feature type="transmembrane region" description="Helical" evidence="1">
    <location>
        <begin position="39"/>
        <end position="61"/>
    </location>
</feature>
<evidence type="ECO:0000313" key="2">
    <source>
        <dbReference type="EMBL" id="KRL85110.1"/>
    </source>
</evidence>
<dbReference type="eggNOG" id="ENOG5030AUX">
    <property type="taxonomic scope" value="Bacteria"/>
</dbReference>
<protein>
    <submittedName>
        <fullName evidence="2">Uncharacterized protein</fullName>
    </submittedName>
</protein>
<evidence type="ECO:0000313" key="3">
    <source>
        <dbReference type="Proteomes" id="UP000051324"/>
    </source>
</evidence>
<sequence length="63" mass="6952">MKGMPLSTTLVILLICLFGLLMILSAVNMHEKSSLIMRGILFMVGLLCVLVGIYLVVQFLILN</sequence>
<dbReference type="EMBL" id="AZFT01000043">
    <property type="protein sequence ID" value="KRL85110.1"/>
    <property type="molecule type" value="Genomic_DNA"/>
</dbReference>
<feature type="transmembrane region" description="Helical" evidence="1">
    <location>
        <begin position="6"/>
        <end position="27"/>
    </location>
</feature>
<comment type="caution">
    <text evidence="2">The sequence shown here is derived from an EMBL/GenBank/DDBJ whole genome shotgun (WGS) entry which is preliminary data.</text>
</comment>
<organism evidence="2 3">
    <name type="scientific">Ligilactobacillus apodemi DSM 16634 = JCM 16172</name>
    <dbReference type="NCBI Taxonomy" id="1423724"/>
    <lineage>
        <taxon>Bacteria</taxon>
        <taxon>Bacillati</taxon>
        <taxon>Bacillota</taxon>
        <taxon>Bacilli</taxon>
        <taxon>Lactobacillales</taxon>
        <taxon>Lactobacillaceae</taxon>
        <taxon>Ligilactobacillus</taxon>
    </lineage>
</organism>
<proteinExistence type="predicted"/>
<reference evidence="2 3" key="1">
    <citation type="journal article" date="2015" name="Genome Announc.">
        <title>Expanding the biotechnology potential of lactobacilli through comparative genomics of 213 strains and associated genera.</title>
        <authorList>
            <person name="Sun Z."/>
            <person name="Harris H.M."/>
            <person name="McCann A."/>
            <person name="Guo C."/>
            <person name="Argimon S."/>
            <person name="Zhang W."/>
            <person name="Yang X."/>
            <person name="Jeffery I.B."/>
            <person name="Cooney J.C."/>
            <person name="Kagawa T.F."/>
            <person name="Liu W."/>
            <person name="Song Y."/>
            <person name="Salvetti E."/>
            <person name="Wrobel A."/>
            <person name="Rasinkangas P."/>
            <person name="Parkhill J."/>
            <person name="Rea M.C."/>
            <person name="O'Sullivan O."/>
            <person name="Ritari J."/>
            <person name="Douillard F.P."/>
            <person name="Paul Ross R."/>
            <person name="Yang R."/>
            <person name="Briner A.E."/>
            <person name="Felis G.E."/>
            <person name="de Vos W.M."/>
            <person name="Barrangou R."/>
            <person name="Klaenhammer T.R."/>
            <person name="Caufield P.W."/>
            <person name="Cui Y."/>
            <person name="Zhang H."/>
            <person name="O'Toole P.W."/>
        </authorList>
    </citation>
    <scope>NUCLEOTIDE SEQUENCE [LARGE SCALE GENOMIC DNA]</scope>
    <source>
        <strain evidence="2 3">DSM 16634</strain>
    </source>
</reference>
<accession>A0A0R1TV46</accession>
<keyword evidence="1" id="KW-0812">Transmembrane</keyword>
<dbReference type="STRING" id="1423724.FC32_GL000153"/>
<dbReference type="AlphaFoldDB" id="A0A0R1TV46"/>